<dbReference type="GO" id="GO:0009279">
    <property type="term" value="C:cell outer membrane"/>
    <property type="evidence" value="ECO:0007669"/>
    <property type="project" value="UniProtKB-SubCell"/>
</dbReference>
<dbReference type="GO" id="GO:0015288">
    <property type="term" value="F:porin activity"/>
    <property type="evidence" value="ECO:0007669"/>
    <property type="project" value="TreeGrafter"/>
</dbReference>
<protein>
    <recommendedName>
        <fullName evidence="10">Transporter</fullName>
    </recommendedName>
</protein>
<dbReference type="PANTHER" id="PTHR30026:SF20">
    <property type="entry name" value="OUTER MEMBRANE PROTEIN TOLC"/>
    <property type="match status" value="1"/>
</dbReference>
<evidence type="ECO:0000256" key="5">
    <source>
        <dbReference type="ARBA" id="ARBA00022692"/>
    </source>
</evidence>
<evidence type="ECO:0000313" key="8">
    <source>
        <dbReference type="EMBL" id="AWM15138.1"/>
    </source>
</evidence>
<evidence type="ECO:0000256" key="2">
    <source>
        <dbReference type="ARBA" id="ARBA00007613"/>
    </source>
</evidence>
<accession>A0A2U8QYG0</accession>
<keyword evidence="6" id="KW-0472">Membrane</keyword>
<dbReference type="AlphaFoldDB" id="A0A2U8QYG0"/>
<evidence type="ECO:0000256" key="3">
    <source>
        <dbReference type="ARBA" id="ARBA00022448"/>
    </source>
</evidence>
<dbReference type="PANTHER" id="PTHR30026">
    <property type="entry name" value="OUTER MEMBRANE PROTEIN TOLC"/>
    <property type="match status" value="1"/>
</dbReference>
<name>A0A2U8QYG0_9FLAO</name>
<evidence type="ECO:0000256" key="4">
    <source>
        <dbReference type="ARBA" id="ARBA00022452"/>
    </source>
</evidence>
<gene>
    <name evidence="8" type="ORF">DI487_15600</name>
</gene>
<sequence length="443" mass="51023">MVDTMENILKSIAVLFLLCIALETKAQVNFSSLEEVLRYADEHEISIRSAGLQEKIYTSESRKSKMALLPSVNAQAGYNDNITLQPTLVPSDFLNPSASSGTYQEFTFGRKYVYTTGFTANWDILDFQKWFAVKTAKSQQEKGSIQRMYTRYSVYNLLANTYYSILLSEKSLEIQSQNYLIMQRIYKNAENKYKAGIISQEALNRAHIQLLQVKNNKEAVSHSLQELYNDLQSQLGIEDALNMTEELTYFGQDNDIEGSFTEHPEVVLQQAELKITSSKLQEARAAQFPSLSIGYQYNYSWATDSFMEFQNANELPQQILGLKLTVPILNGSTVHEQIRQMKISQEQQKITLEAQKLKSGKEDENLILAFNSSKEELENREEIVSLQSTNDRHTDNQYESGIISLEERLDRFQDLLNVQNDYLQSFGNYCLNYYKLYIRNLNY</sequence>
<dbReference type="KEGG" id="fse:DI487_15600"/>
<evidence type="ECO:0000256" key="6">
    <source>
        <dbReference type="ARBA" id="ARBA00023136"/>
    </source>
</evidence>
<dbReference type="InterPro" id="IPR003423">
    <property type="entry name" value="OMP_efflux"/>
</dbReference>
<comment type="similarity">
    <text evidence="2">Belongs to the outer membrane factor (OMF) (TC 1.B.17) family.</text>
</comment>
<evidence type="ECO:0000256" key="7">
    <source>
        <dbReference type="ARBA" id="ARBA00023237"/>
    </source>
</evidence>
<dbReference type="GO" id="GO:1990281">
    <property type="term" value="C:efflux pump complex"/>
    <property type="evidence" value="ECO:0007669"/>
    <property type="project" value="TreeGrafter"/>
</dbReference>
<dbReference type="InterPro" id="IPR051906">
    <property type="entry name" value="TolC-like"/>
</dbReference>
<keyword evidence="9" id="KW-1185">Reference proteome</keyword>
<evidence type="ECO:0000313" key="9">
    <source>
        <dbReference type="Proteomes" id="UP000245429"/>
    </source>
</evidence>
<organism evidence="8 9">
    <name type="scientific">Flavobacterium sediminis</name>
    <dbReference type="NCBI Taxonomy" id="2201181"/>
    <lineage>
        <taxon>Bacteria</taxon>
        <taxon>Pseudomonadati</taxon>
        <taxon>Bacteroidota</taxon>
        <taxon>Flavobacteriia</taxon>
        <taxon>Flavobacteriales</taxon>
        <taxon>Flavobacteriaceae</taxon>
        <taxon>Flavobacterium</taxon>
    </lineage>
</organism>
<reference evidence="8 9" key="1">
    <citation type="submission" date="2018-05" db="EMBL/GenBank/DDBJ databases">
        <title>Flavobacterium sp. MEBiC07310.</title>
        <authorList>
            <person name="Baek K."/>
        </authorList>
    </citation>
    <scope>NUCLEOTIDE SEQUENCE [LARGE SCALE GENOMIC DNA]</scope>
    <source>
        <strain evidence="8 9">MEBiC07310</strain>
    </source>
</reference>
<dbReference type="Gene3D" id="1.20.1600.10">
    <property type="entry name" value="Outer membrane efflux proteins (OEP)"/>
    <property type="match status" value="1"/>
</dbReference>
<dbReference type="GO" id="GO:0015562">
    <property type="term" value="F:efflux transmembrane transporter activity"/>
    <property type="evidence" value="ECO:0007669"/>
    <property type="project" value="InterPro"/>
</dbReference>
<dbReference type="EMBL" id="CP029463">
    <property type="protein sequence ID" value="AWM15138.1"/>
    <property type="molecule type" value="Genomic_DNA"/>
</dbReference>
<dbReference type="Pfam" id="PF02321">
    <property type="entry name" value="OEP"/>
    <property type="match status" value="2"/>
</dbReference>
<evidence type="ECO:0008006" key="10">
    <source>
        <dbReference type="Google" id="ProtNLM"/>
    </source>
</evidence>
<evidence type="ECO:0000256" key="1">
    <source>
        <dbReference type="ARBA" id="ARBA00004442"/>
    </source>
</evidence>
<comment type="subcellular location">
    <subcellularLocation>
        <location evidence="1">Cell outer membrane</location>
    </subcellularLocation>
</comment>
<keyword evidence="3" id="KW-0813">Transport</keyword>
<dbReference type="SUPFAM" id="SSF56954">
    <property type="entry name" value="Outer membrane efflux proteins (OEP)"/>
    <property type="match status" value="1"/>
</dbReference>
<dbReference type="Proteomes" id="UP000245429">
    <property type="component" value="Chromosome"/>
</dbReference>
<dbReference type="OrthoDB" id="921552at2"/>
<keyword evidence="4" id="KW-1134">Transmembrane beta strand</keyword>
<keyword evidence="7" id="KW-0998">Cell outer membrane</keyword>
<proteinExistence type="inferred from homology"/>
<keyword evidence="5" id="KW-0812">Transmembrane</keyword>